<dbReference type="InterPro" id="IPR011990">
    <property type="entry name" value="TPR-like_helical_dom_sf"/>
</dbReference>
<evidence type="ECO:0000313" key="3">
    <source>
        <dbReference type="EMBL" id="AVF26044.1"/>
    </source>
</evidence>
<dbReference type="GO" id="GO:0003676">
    <property type="term" value="F:nucleic acid binding"/>
    <property type="evidence" value="ECO:0007669"/>
    <property type="project" value="InterPro"/>
</dbReference>
<dbReference type="EMBL" id="CP019655">
    <property type="protein sequence ID" value="AVF26044.1"/>
    <property type="molecule type" value="Genomic_DNA"/>
</dbReference>
<feature type="region of interest" description="Disordered" evidence="1">
    <location>
        <begin position="414"/>
        <end position="461"/>
    </location>
</feature>
<accession>A0A2L1UD40</accession>
<dbReference type="GO" id="GO:0004527">
    <property type="term" value="F:exonuclease activity"/>
    <property type="evidence" value="ECO:0007669"/>
    <property type="project" value="UniProtKB-KW"/>
</dbReference>
<dbReference type="PANTHER" id="PTHR38462">
    <property type="entry name" value="EXONUCLEASE-LIKE PROTEIN"/>
    <property type="match status" value="1"/>
</dbReference>
<sequence length="461" mass="52539">MSGLRERLARMRHGSAAAGKPAPVPIAAPGAEWEAIGAEIAFGDWGSFVLRRSVYPAGTFHGNCRLDRVMEEAVHLNGFLPGEVAASVPIRADRLLFFDTETTGLGVGAGNVPFMVGIGFYDGKRFIVEQLFIRNPAEEMAMLMYLQEKLARFTYIVSYNGRTFDWPILKNRFVLNRVPFDDSGLIQLDLLYPSRSLWKHTMASCKLGTVEEERLGFNRIADIPGSMAPALYFQYLADQDVDTLKGIFVHNEYDIVSLAALSLHFARLLSAQISLHSHSLEELYRLVIWLDKLGKDDEADEAADLLYERLTRDFVSGTLLLQGGALFKKRKEYERAVAVWQRYTEEKSHSLVMSADPFIELAMHYEHREKNYDLALRYAKEAQDKLRRRGKLSRVTAAMKKEEEQLQKRVERLHMKQKRGAERLSEHRDRKAKARSRHYDKNAVKPQYVSESLFSPDSESG</sequence>
<feature type="compositionally biased region" description="Polar residues" evidence="1">
    <location>
        <begin position="449"/>
        <end position="461"/>
    </location>
</feature>
<keyword evidence="3" id="KW-0378">Hydrolase</keyword>
<evidence type="ECO:0000313" key="4">
    <source>
        <dbReference type="Proteomes" id="UP000239833"/>
    </source>
</evidence>
<dbReference type="Proteomes" id="UP000239833">
    <property type="component" value="Chromosome"/>
</dbReference>
<organism evidence="3 4">
    <name type="scientific">Paenibacillus larvae subsp. larvae</name>
    <dbReference type="NCBI Taxonomy" id="147375"/>
    <lineage>
        <taxon>Bacteria</taxon>
        <taxon>Bacillati</taxon>
        <taxon>Bacillota</taxon>
        <taxon>Bacilli</taxon>
        <taxon>Bacillales</taxon>
        <taxon>Paenibacillaceae</taxon>
        <taxon>Paenibacillus</taxon>
    </lineage>
</organism>
<dbReference type="SUPFAM" id="SSF48452">
    <property type="entry name" value="TPR-like"/>
    <property type="match status" value="1"/>
</dbReference>
<dbReference type="InterPro" id="IPR038720">
    <property type="entry name" value="YprB_RNase_H-like_dom"/>
</dbReference>
<evidence type="ECO:0000256" key="1">
    <source>
        <dbReference type="SAM" id="MobiDB-lite"/>
    </source>
</evidence>
<dbReference type="InterPro" id="IPR036397">
    <property type="entry name" value="RNaseH_sf"/>
</dbReference>
<reference evidence="4" key="1">
    <citation type="submission" date="2017-02" db="EMBL/GenBank/DDBJ databases">
        <title>Delineation of Paenibacillus larvae strains originating from foulbrood outbreaks.</title>
        <authorList>
            <person name="Beims H."/>
            <person name="Bunk B."/>
            <person name="Sproeer C."/>
            <person name="Mohr K.I."/>
            <person name="Pradella S."/>
            <person name="Guenther G."/>
            <person name="Rohde M."/>
            <person name="von der Ohe W."/>
            <person name="Steinert M."/>
        </authorList>
    </citation>
    <scope>NUCLEOTIDE SEQUENCE [LARGE SCALE GENOMIC DNA]</scope>
    <source>
        <strain evidence="4">Eric_III</strain>
    </source>
</reference>
<dbReference type="Gene3D" id="3.30.420.10">
    <property type="entry name" value="Ribonuclease H-like superfamily/Ribonuclease H"/>
    <property type="match status" value="1"/>
</dbReference>
<dbReference type="PANTHER" id="PTHR38462:SF1">
    <property type="entry name" value="YPRB RIBONUCLEASE H-LIKE DOMAIN-CONTAINING PROTEIN"/>
    <property type="match status" value="1"/>
</dbReference>
<gene>
    <name evidence="3" type="ORF">ERICIII_01869</name>
</gene>
<evidence type="ECO:0000259" key="2">
    <source>
        <dbReference type="Pfam" id="PF13482"/>
    </source>
</evidence>
<name>A0A2L1UD40_9BACL</name>
<dbReference type="SUPFAM" id="SSF53098">
    <property type="entry name" value="Ribonuclease H-like"/>
    <property type="match status" value="1"/>
</dbReference>
<keyword evidence="3" id="KW-0269">Exonuclease</keyword>
<dbReference type="Pfam" id="PF13482">
    <property type="entry name" value="RNase_H_2"/>
    <property type="match status" value="1"/>
</dbReference>
<feature type="domain" description="YprB ribonuclease H-like" evidence="2">
    <location>
        <begin position="96"/>
        <end position="262"/>
    </location>
</feature>
<dbReference type="GeneID" id="64218616"/>
<dbReference type="RefSeq" id="WP_079940590.1">
    <property type="nucleotide sequence ID" value="NZ_CP019655.1"/>
</dbReference>
<protein>
    <submittedName>
        <fullName evidence="3">Putative exonuclease</fullName>
    </submittedName>
</protein>
<dbReference type="InterPro" id="IPR012337">
    <property type="entry name" value="RNaseH-like_sf"/>
</dbReference>
<proteinExistence type="predicted"/>
<dbReference type="AlphaFoldDB" id="A0A2L1UD40"/>
<feature type="compositionally biased region" description="Basic and acidic residues" evidence="1">
    <location>
        <begin position="414"/>
        <end position="429"/>
    </location>
</feature>
<keyword evidence="3" id="KW-0540">Nuclease</keyword>